<dbReference type="InterPro" id="IPR036556">
    <property type="entry name" value="PAD_central_sf"/>
</dbReference>
<feature type="signal peptide" evidence="1">
    <location>
        <begin position="1"/>
        <end position="19"/>
    </location>
</feature>
<dbReference type="PANTHER" id="PTHR10837">
    <property type="entry name" value="PEPTIDYLARGININE DEIMINASE"/>
    <property type="match status" value="1"/>
</dbReference>
<accession>A0ABR4DS87</accession>
<proteinExistence type="predicted"/>
<evidence type="ECO:0000313" key="3">
    <source>
        <dbReference type="EMBL" id="KAL2272925.1"/>
    </source>
</evidence>
<reference evidence="3 4" key="1">
    <citation type="submission" date="2024-03" db="EMBL/GenBank/DDBJ databases">
        <title>A high-quality draft genome sequence of Diaporthe vaccinii, a causative agent of upright dieback and viscid rot disease in cranberry plants.</title>
        <authorList>
            <person name="Sarrasin M."/>
            <person name="Lang B.F."/>
            <person name="Burger G."/>
        </authorList>
    </citation>
    <scope>NUCLEOTIDE SEQUENCE [LARGE SCALE GENOMIC DNA]</scope>
    <source>
        <strain evidence="3 4">IS7</strain>
    </source>
</reference>
<dbReference type="Pfam" id="PF03068">
    <property type="entry name" value="PAD"/>
    <property type="match status" value="1"/>
</dbReference>
<dbReference type="Gene3D" id="3.75.10.10">
    <property type="entry name" value="L-arginine/glycine Amidinotransferase, Chain A"/>
    <property type="match status" value="1"/>
</dbReference>
<dbReference type="SUPFAM" id="SSF55909">
    <property type="entry name" value="Pentein"/>
    <property type="match status" value="1"/>
</dbReference>
<keyword evidence="4" id="KW-1185">Reference proteome</keyword>
<sequence length="603" mass="66027">MHYQVSLAVFALLSPVCLSFKADIRADTNRDGVVDVISDTDVKGKDAWNESSGAIFLANIGDTDRRCSIEALQDPEKLSNEKLAACNDASDDILRQAEYLAPIQTLPISDLHDDAVGTVSANPLSSKYVRIFRSDEANKWTFVRENTTFTSAQLKAGLKLGIDARDTRRPGGWDGRTTVTFSVTDGTTNSTDRVMLRVAPVLSHNHLQRVDQVLAVSRTHNPPLQKFVEELSDIVASKGIAKPVFEFNNTQIWVQDFVEPGYTSMPGPNGPISMRIMIRSGQDDRDDGKQVFLYLRGTGVGAVHHCGGSYDSINSMGNFETIPPYEHNGTKYPAGRIIMGSQGKNIPHNIDFMKAQEVQNPLILNTDWLKVGHVDEFVQFVPANTNRGWAIVIADPEAGLELLRGVQRKGLGSTKAFSRANDPGAVTPLTMPIPGSILANSGGDEDLGITTYAVPQITVDELLAYKPMLHINAACVRRISANIAILKEATGVTDEEIYHLPAVFRSTQMSAFENSTAEESLDAYAYYPGMINGVVLSEIDYLSPKPWGPLVDGKDVFEEAAISVYAKAGLDVTFMDDWDTHHIGGGEIHCGTNTVRQTDQPWW</sequence>
<feature type="domain" description="Protein-arginine deiminase C-terminal" evidence="2">
    <location>
        <begin position="190"/>
        <end position="603"/>
    </location>
</feature>
<dbReference type="PANTHER" id="PTHR10837:SF8">
    <property type="entry name" value="PROTEIN-ARGININE DEIMINASE"/>
    <property type="match status" value="1"/>
</dbReference>
<name>A0ABR4DS87_9PEZI</name>
<gene>
    <name evidence="3" type="ORF">FJTKL_05721</name>
</gene>
<dbReference type="EMBL" id="JBAWTH010000208">
    <property type="protein sequence ID" value="KAL2272925.1"/>
    <property type="molecule type" value="Genomic_DNA"/>
</dbReference>
<organism evidence="3 4">
    <name type="scientific">Diaporthe vaccinii</name>
    <dbReference type="NCBI Taxonomy" id="105482"/>
    <lineage>
        <taxon>Eukaryota</taxon>
        <taxon>Fungi</taxon>
        <taxon>Dikarya</taxon>
        <taxon>Ascomycota</taxon>
        <taxon>Pezizomycotina</taxon>
        <taxon>Sordariomycetes</taxon>
        <taxon>Sordariomycetidae</taxon>
        <taxon>Diaporthales</taxon>
        <taxon>Diaporthaceae</taxon>
        <taxon>Diaporthe</taxon>
        <taxon>Diaporthe eres species complex</taxon>
    </lineage>
</organism>
<protein>
    <recommendedName>
        <fullName evidence="2">Protein-arginine deiminase C-terminal domain-containing protein</fullName>
    </recommendedName>
</protein>
<dbReference type="SUPFAM" id="SSF110083">
    <property type="entry name" value="Peptidylarginine deiminase Pad4, middle domain"/>
    <property type="match status" value="1"/>
</dbReference>
<dbReference type="InterPro" id="IPR013530">
    <property type="entry name" value="PAD_C"/>
</dbReference>
<keyword evidence="1" id="KW-0732">Signal</keyword>
<comment type="caution">
    <text evidence="3">The sequence shown here is derived from an EMBL/GenBank/DDBJ whole genome shotgun (WGS) entry which is preliminary data.</text>
</comment>
<dbReference type="Proteomes" id="UP001600888">
    <property type="component" value="Unassembled WGS sequence"/>
</dbReference>
<evidence type="ECO:0000256" key="1">
    <source>
        <dbReference type="SAM" id="SignalP"/>
    </source>
</evidence>
<dbReference type="InterPro" id="IPR004303">
    <property type="entry name" value="PAD"/>
</dbReference>
<feature type="chain" id="PRO_5046813402" description="Protein-arginine deiminase C-terminal domain-containing protein" evidence="1">
    <location>
        <begin position="20"/>
        <end position="603"/>
    </location>
</feature>
<evidence type="ECO:0000313" key="4">
    <source>
        <dbReference type="Proteomes" id="UP001600888"/>
    </source>
</evidence>
<evidence type="ECO:0000259" key="2">
    <source>
        <dbReference type="Pfam" id="PF03068"/>
    </source>
</evidence>